<evidence type="ECO:0000313" key="3">
    <source>
        <dbReference type="EMBL" id="ETI21401.1"/>
    </source>
</evidence>
<feature type="compositionally biased region" description="Polar residues" evidence="1">
    <location>
        <begin position="225"/>
        <end position="234"/>
    </location>
</feature>
<dbReference type="EMBL" id="KB822707">
    <property type="protein sequence ID" value="ETI21401.1"/>
    <property type="molecule type" value="Genomic_DNA"/>
</dbReference>
<gene>
    <name evidence="3" type="ORF">G647_07748</name>
</gene>
<dbReference type="Proteomes" id="UP000030678">
    <property type="component" value="Unassembled WGS sequence"/>
</dbReference>
<dbReference type="PANTHER" id="PTHR24148:SF64">
    <property type="entry name" value="HETEROKARYON INCOMPATIBILITY DOMAIN-CONTAINING PROTEIN"/>
    <property type="match status" value="1"/>
</dbReference>
<proteinExistence type="predicted"/>
<evidence type="ECO:0000313" key="4">
    <source>
        <dbReference type="Proteomes" id="UP000030678"/>
    </source>
</evidence>
<dbReference type="AlphaFoldDB" id="V9D434"/>
<feature type="region of interest" description="Disordered" evidence="1">
    <location>
        <begin position="225"/>
        <end position="251"/>
    </location>
</feature>
<accession>V9D434</accession>
<dbReference type="VEuPathDB" id="FungiDB:G647_07748"/>
<dbReference type="OrthoDB" id="2157530at2759"/>
<dbReference type="PANTHER" id="PTHR24148">
    <property type="entry name" value="ANKYRIN REPEAT DOMAIN-CONTAINING PROTEIN 39 HOMOLOG-RELATED"/>
    <property type="match status" value="1"/>
</dbReference>
<dbReference type="RefSeq" id="XP_008730282.1">
    <property type="nucleotide sequence ID" value="XM_008732060.1"/>
</dbReference>
<organism evidence="3 4">
    <name type="scientific">Cladophialophora carrionii CBS 160.54</name>
    <dbReference type="NCBI Taxonomy" id="1279043"/>
    <lineage>
        <taxon>Eukaryota</taxon>
        <taxon>Fungi</taxon>
        <taxon>Dikarya</taxon>
        <taxon>Ascomycota</taxon>
        <taxon>Pezizomycotina</taxon>
        <taxon>Eurotiomycetes</taxon>
        <taxon>Chaetothyriomycetidae</taxon>
        <taxon>Chaetothyriales</taxon>
        <taxon>Herpotrichiellaceae</taxon>
        <taxon>Cladophialophora</taxon>
    </lineage>
</organism>
<evidence type="ECO:0000256" key="1">
    <source>
        <dbReference type="SAM" id="MobiDB-lite"/>
    </source>
</evidence>
<reference evidence="3 4" key="1">
    <citation type="submission" date="2013-03" db="EMBL/GenBank/DDBJ databases">
        <title>The Genome Sequence of Cladophialophora carrionii CBS 160.54.</title>
        <authorList>
            <consortium name="The Broad Institute Genomics Platform"/>
            <person name="Cuomo C."/>
            <person name="de Hoog S."/>
            <person name="Gorbushina A."/>
            <person name="Walker B."/>
            <person name="Young S.K."/>
            <person name="Zeng Q."/>
            <person name="Gargeya S."/>
            <person name="Fitzgerald M."/>
            <person name="Haas B."/>
            <person name="Abouelleil A."/>
            <person name="Allen A.W."/>
            <person name="Alvarado L."/>
            <person name="Arachchi H.M."/>
            <person name="Berlin A.M."/>
            <person name="Chapman S.B."/>
            <person name="Gainer-Dewar J."/>
            <person name="Goldberg J."/>
            <person name="Griggs A."/>
            <person name="Gujja S."/>
            <person name="Hansen M."/>
            <person name="Howarth C."/>
            <person name="Imamovic A."/>
            <person name="Ireland A."/>
            <person name="Larimer J."/>
            <person name="McCowan C."/>
            <person name="Murphy C."/>
            <person name="Pearson M."/>
            <person name="Poon T.W."/>
            <person name="Priest M."/>
            <person name="Roberts A."/>
            <person name="Saif S."/>
            <person name="Shea T."/>
            <person name="Sisk P."/>
            <person name="Sykes S."/>
            <person name="Wortman J."/>
            <person name="Nusbaum C."/>
            <person name="Birren B."/>
        </authorList>
    </citation>
    <scope>NUCLEOTIDE SEQUENCE [LARGE SCALE GENOMIC DNA]</scope>
    <source>
        <strain evidence="3 4">CBS 160.54</strain>
    </source>
</reference>
<protein>
    <recommendedName>
        <fullName evidence="2">Heterokaryon incompatibility domain-containing protein</fullName>
    </recommendedName>
</protein>
<feature type="compositionally biased region" description="Polar residues" evidence="1">
    <location>
        <begin position="241"/>
        <end position="251"/>
    </location>
</feature>
<sequence>MAKNLQFCWQPLPHPTKNIRLIELLSAKSKDAPIQLKLATYSINGYCPSYEAISYTWGDAVDEEEIIMGGEDGQSSRKLRVRKNLYDCLKRLRQTTSARYLWVDAICIDQRNNDEKGAQVSIMGKIFSGAERVLVWLGEVDDGSDTILAKATKRKWWAFGASFCIPTTSKKRAAHQMSESPTGHERGLFKRSSVPKPSLFTTVKPSSTGVLSDSSRSCAATTETFHGNSTSSMSHGERGTCRQTFVRSTQP</sequence>
<dbReference type="InterPro" id="IPR010730">
    <property type="entry name" value="HET"/>
</dbReference>
<dbReference type="HOGENOM" id="CLU_1107007_0_0_1"/>
<feature type="region of interest" description="Disordered" evidence="1">
    <location>
        <begin position="176"/>
        <end position="197"/>
    </location>
</feature>
<dbReference type="InterPro" id="IPR052895">
    <property type="entry name" value="HetReg/Transcr_Mod"/>
</dbReference>
<dbReference type="GeneID" id="19986241"/>
<feature type="domain" description="Heterokaryon incompatibility" evidence="2">
    <location>
        <begin position="50"/>
        <end position="153"/>
    </location>
</feature>
<evidence type="ECO:0000259" key="2">
    <source>
        <dbReference type="Pfam" id="PF06985"/>
    </source>
</evidence>
<name>V9D434_9EURO</name>
<dbReference type="Pfam" id="PF06985">
    <property type="entry name" value="HET"/>
    <property type="match status" value="1"/>
</dbReference>